<accession>A0A6J7X077</accession>
<dbReference type="GO" id="GO:0006281">
    <property type="term" value="P:DNA repair"/>
    <property type="evidence" value="ECO:0007669"/>
    <property type="project" value="InterPro"/>
</dbReference>
<dbReference type="InterPro" id="IPR008822">
    <property type="entry name" value="Endonuclease_RusA-like"/>
</dbReference>
<sequence>MITFNLPIPPSVNKIWRRSKNGMFKSANYQKWILLARVSLSQIESEVVWPQVNITITINGGKGWRSNRDIDNVPKGILDSLVLEGIIPDDNCDIVRKMTVEYLHPKAPKDDAYVTVQIRQYEST</sequence>
<dbReference type="GO" id="GO:0000287">
    <property type="term" value="F:magnesium ion binding"/>
    <property type="evidence" value="ECO:0007669"/>
    <property type="project" value="InterPro"/>
</dbReference>
<protein>
    <submittedName>
        <fullName evidence="1">Crossover junction endodeoxyribonuclease, RusA-like</fullName>
    </submittedName>
</protein>
<organism evidence="1">
    <name type="scientific">uncultured Caudovirales phage</name>
    <dbReference type="NCBI Taxonomy" id="2100421"/>
    <lineage>
        <taxon>Viruses</taxon>
        <taxon>Duplodnaviria</taxon>
        <taxon>Heunggongvirae</taxon>
        <taxon>Uroviricota</taxon>
        <taxon>Caudoviricetes</taxon>
        <taxon>Peduoviridae</taxon>
        <taxon>Maltschvirus</taxon>
        <taxon>Maltschvirus maltsch</taxon>
    </lineage>
</organism>
<evidence type="ECO:0000313" key="1">
    <source>
        <dbReference type="EMBL" id="CAB5222575.1"/>
    </source>
</evidence>
<name>A0A6J7X077_9CAUD</name>
<proteinExistence type="predicted"/>
<dbReference type="InterPro" id="IPR036614">
    <property type="entry name" value="RusA-like_sf"/>
</dbReference>
<dbReference type="Pfam" id="PF05866">
    <property type="entry name" value="RusA"/>
    <property type="match status" value="1"/>
</dbReference>
<dbReference type="GO" id="GO:0006310">
    <property type="term" value="P:DNA recombination"/>
    <property type="evidence" value="ECO:0007669"/>
    <property type="project" value="InterPro"/>
</dbReference>
<dbReference type="SUPFAM" id="SSF103084">
    <property type="entry name" value="Holliday junction resolvase RusA"/>
    <property type="match status" value="1"/>
</dbReference>
<reference evidence="1" key="1">
    <citation type="submission" date="2020-05" db="EMBL/GenBank/DDBJ databases">
        <authorList>
            <person name="Chiriac C."/>
            <person name="Salcher M."/>
            <person name="Ghai R."/>
            <person name="Kavagutti S V."/>
        </authorList>
    </citation>
    <scope>NUCLEOTIDE SEQUENCE</scope>
</reference>
<dbReference type="EMBL" id="LR798309">
    <property type="protein sequence ID" value="CAB5222575.1"/>
    <property type="molecule type" value="Genomic_DNA"/>
</dbReference>
<dbReference type="Gene3D" id="3.30.1330.70">
    <property type="entry name" value="Holliday junction resolvase RusA"/>
    <property type="match status" value="1"/>
</dbReference>
<gene>
    <name evidence="1" type="ORF">UFOVP365_13</name>
</gene>